<feature type="compositionally biased region" description="Basic and acidic residues" evidence="16">
    <location>
        <begin position="230"/>
        <end position="240"/>
    </location>
</feature>
<evidence type="ECO:0000259" key="17">
    <source>
        <dbReference type="Pfam" id="PF12874"/>
    </source>
</evidence>
<evidence type="ECO:0000256" key="11">
    <source>
        <dbReference type="ARBA" id="ARBA00023054"/>
    </source>
</evidence>
<evidence type="ECO:0000256" key="5">
    <source>
        <dbReference type="ARBA" id="ARBA00022473"/>
    </source>
</evidence>
<keyword evidence="7" id="KW-0479">Metal-binding</keyword>
<dbReference type="Pfam" id="PF23406">
    <property type="entry name" value="ZNF380_CC"/>
    <property type="match status" value="1"/>
</dbReference>
<feature type="region of interest" description="Disordered" evidence="16">
    <location>
        <begin position="69"/>
        <end position="244"/>
    </location>
</feature>
<feature type="domain" description="ZNF380 coiled-coil" evidence="18">
    <location>
        <begin position="223"/>
        <end position="302"/>
    </location>
</feature>
<evidence type="ECO:0000256" key="12">
    <source>
        <dbReference type="ARBA" id="ARBA00023242"/>
    </source>
</evidence>
<keyword evidence="9" id="KW-0498">Mitosis</keyword>
<evidence type="ECO:0000256" key="3">
    <source>
        <dbReference type="ARBA" id="ARBA00017358"/>
    </source>
</evidence>
<evidence type="ECO:0000256" key="15">
    <source>
        <dbReference type="SAM" id="Coils"/>
    </source>
</evidence>
<evidence type="ECO:0000256" key="8">
    <source>
        <dbReference type="ARBA" id="ARBA00022771"/>
    </source>
</evidence>
<dbReference type="GO" id="GO:0033314">
    <property type="term" value="P:mitotic DNA replication checkpoint signaling"/>
    <property type="evidence" value="ECO:0007669"/>
    <property type="project" value="TreeGrafter"/>
</dbReference>
<protein>
    <recommendedName>
        <fullName evidence="3">Zinc finger protein 830</fullName>
    </recommendedName>
    <alternativeName>
        <fullName evidence="14">Coiled-coil domain-containing protein 16</fullName>
    </alternativeName>
</protein>
<evidence type="ECO:0000256" key="9">
    <source>
        <dbReference type="ARBA" id="ARBA00022776"/>
    </source>
</evidence>
<keyword evidence="20" id="KW-1185">Reference proteome</keyword>
<dbReference type="InterPro" id="IPR040050">
    <property type="entry name" value="ZNF830-like"/>
</dbReference>
<keyword evidence="12" id="KW-0539">Nucleus</keyword>
<dbReference type="InterPro" id="IPR013087">
    <property type="entry name" value="Znf_C2H2_type"/>
</dbReference>
<keyword evidence="11 15" id="KW-0175">Coiled coil</keyword>
<keyword evidence="4" id="KW-0158">Chromosome</keyword>
<dbReference type="EMBL" id="SRMA01026983">
    <property type="protein sequence ID" value="TRY64624.1"/>
    <property type="molecule type" value="Genomic_DNA"/>
</dbReference>
<feature type="compositionally biased region" description="Basic and acidic residues" evidence="16">
    <location>
        <begin position="73"/>
        <end position="93"/>
    </location>
</feature>
<dbReference type="Gene3D" id="3.30.160.60">
    <property type="entry name" value="Classic Zinc Finger"/>
    <property type="match status" value="1"/>
</dbReference>
<evidence type="ECO:0000256" key="13">
    <source>
        <dbReference type="ARBA" id="ARBA00023306"/>
    </source>
</evidence>
<keyword evidence="5" id="KW-0217">Developmental protein</keyword>
<dbReference type="GO" id="GO:0008270">
    <property type="term" value="F:zinc ion binding"/>
    <property type="evidence" value="ECO:0007669"/>
    <property type="project" value="UniProtKB-KW"/>
</dbReference>
<keyword evidence="10" id="KW-0862">Zinc</keyword>
<evidence type="ECO:0000256" key="14">
    <source>
        <dbReference type="ARBA" id="ARBA00030672"/>
    </source>
</evidence>
<keyword evidence="8" id="KW-0863">Zinc-finger</keyword>
<dbReference type="GO" id="GO:0044773">
    <property type="term" value="P:mitotic DNA damage checkpoint signaling"/>
    <property type="evidence" value="ECO:0007669"/>
    <property type="project" value="TreeGrafter"/>
</dbReference>
<comment type="subcellular location">
    <subcellularLocation>
        <location evidence="1">Chromosome</location>
    </subcellularLocation>
    <subcellularLocation>
        <location evidence="2">Nucleus speckle</location>
    </subcellularLocation>
</comment>
<dbReference type="PANTHER" id="PTHR13278:SF0">
    <property type="entry name" value="ZINC FINGER PROTEIN 830"/>
    <property type="match status" value="1"/>
</dbReference>
<evidence type="ECO:0000256" key="7">
    <source>
        <dbReference type="ARBA" id="ARBA00022723"/>
    </source>
</evidence>
<proteinExistence type="predicted"/>
<dbReference type="GO" id="GO:0003676">
    <property type="term" value="F:nucleic acid binding"/>
    <property type="evidence" value="ECO:0007669"/>
    <property type="project" value="InterPro"/>
</dbReference>
<feature type="compositionally biased region" description="Low complexity" evidence="16">
    <location>
        <begin position="169"/>
        <end position="178"/>
    </location>
</feature>
<dbReference type="OrthoDB" id="77607at2759"/>
<dbReference type="InterPro" id="IPR059039">
    <property type="entry name" value="ZNF380_CC"/>
</dbReference>
<dbReference type="PANTHER" id="PTHR13278">
    <property type="entry name" value="ZINC FINGER PROTEIN 830"/>
    <property type="match status" value="1"/>
</dbReference>
<dbReference type="STRING" id="623744.A0A553NGP5"/>
<feature type="domain" description="C2H2-type" evidence="17">
    <location>
        <begin position="46"/>
        <end position="70"/>
    </location>
</feature>
<dbReference type="AlphaFoldDB" id="A0A553NGP5"/>
<reference evidence="19 20" key="1">
    <citation type="journal article" date="2019" name="Sci. Data">
        <title>Hybrid genome assembly and annotation of Danionella translucida.</title>
        <authorList>
            <person name="Kadobianskyi M."/>
            <person name="Schulze L."/>
            <person name="Schuelke M."/>
            <person name="Judkewitz B."/>
        </authorList>
    </citation>
    <scope>NUCLEOTIDE SEQUENCE [LARGE SCALE GENOMIC DNA]</scope>
    <source>
        <strain evidence="19 20">Bolton</strain>
    </source>
</reference>
<feature type="coiled-coil region" evidence="15">
    <location>
        <begin position="258"/>
        <end position="288"/>
    </location>
</feature>
<dbReference type="GO" id="GO:0033260">
    <property type="term" value="P:nuclear DNA replication"/>
    <property type="evidence" value="ECO:0007669"/>
    <property type="project" value="TreeGrafter"/>
</dbReference>
<dbReference type="SUPFAM" id="SSF57667">
    <property type="entry name" value="beta-beta-alpha zinc fingers"/>
    <property type="match status" value="1"/>
</dbReference>
<feature type="region of interest" description="Disordered" evidence="16">
    <location>
        <begin position="297"/>
        <end position="358"/>
    </location>
</feature>
<evidence type="ECO:0000256" key="6">
    <source>
        <dbReference type="ARBA" id="ARBA00022618"/>
    </source>
</evidence>
<keyword evidence="13" id="KW-0131">Cell cycle</keyword>
<dbReference type="InterPro" id="IPR036236">
    <property type="entry name" value="Znf_C2H2_sf"/>
</dbReference>
<accession>A0A553NGP5</accession>
<evidence type="ECO:0000256" key="10">
    <source>
        <dbReference type="ARBA" id="ARBA00022833"/>
    </source>
</evidence>
<dbReference type="GO" id="GO:0005681">
    <property type="term" value="C:spliceosomal complex"/>
    <property type="evidence" value="ECO:0007669"/>
    <property type="project" value="InterPro"/>
</dbReference>
<evidence type="ECO:0000313" key="20">
    <source>
        <dbReference type="Proteomes" id="UP000316079"/>
    </source>
</evidence>
<keyword evidence="6" id="KW-0132">Cell division</keyword>
<dbReference type="Proteomes" id="UP000316079">
    <property type="component" value="Unassembled WGS sequence"/>
</dbReference>
<evidence type="ECO:0000256" key="16">
    <source>
        <dbReference type="SAM" id="MobiDB-lite"/>
    </source>
</evidence>
<comment type="caution">
    <text evidence="19">The sequence shown here is derived from an EMBL/GenBank/DDBJ whole genome shotgun (WGS) entry which is preliminary data.</text>
</comment>
<organism evidence="19 20">
    <name type="scientific">Danionella cerebrum</name>
    <dbReference type="NCBI Taxonomy" id="2873325"/>
    <lineage>
        <taxon>Eukaryota</taxon>
        <taxon>Metazoa</taxon>
        <taxon>Chordata</taxon>
        <taxon>Craniata</taxon>
        <taxon>Vertebrata</taxon>
        <taxon>Euteleostomi</taxon>
        <taxon>Actinopterygii</taxon>
        <taxon>Neopterygii</taxon>
        <taxon>Teleostei</taxon>
        <taxon>Ostariophysi</taxon>
        <taxon>Cypriniformes</taxon>
        <taxon>Danionidae</taxon>
        <taxon>Danioninae</taxon>
        <taxon>Danionella</taxon>
    </lineage>
</organism>
<evidence type="ECO:0000256" key="2">
    <source>
        <dbReference type="ARBA" id="ARBA00004324"/>
    </source>
</evidence>
<evidence type="ECO:0000256" key="1">
    <source>
        <dbReference type="ARBA" id="ARBA00004286"/>
    </source>
</evidence>
<gene>
    <name evidence="19" type="ORF">DNTS_004866</name>
</gene>
<dbReference type="Pfam" id="PF12874">
    <property type="entry name" value="zf-met"/>
    <property type="match status" value="1"/>
</dbReference>
<evidence type="ECO:0000256" key="4">
    <source>
        <dbReference type="ARBA" id="ARBA00022454"/>
    </source>
</evidence>
<sequence length="358" mass="40488">MASAKKGKVLMKQEDLRRLMREKQRAGDRQKRIESPFARYSSAGTLTCELCDISLKSALLWQTHTLGKHHRGKLAELKGGKPKKEVQELELKRGAPGLPSSSSVLKRAAEPERTSGKPAKPHNASGACEDQRSTAGQALVLLAGHYEDDEDEGSDSSKTPVTGATLPLDFFDSDFSSSVVEADIQGTKKSTRTSSEPPRCASEPPLPEDLPQESHERQAEAQLPEGFFQDPERDARERGAELPGAAQEREWMLFRKEIRQLSEASEALELEMDEERRVERQILETEQQIHCLQRVQQLRERGEDRRRRRKAEMRSSKMRDGEGVRSWGGRDEDHNEKEDEEELMHVLTQDWRSKGVLA</sequence>
<evidence type="ECO:0000259" key="18">
    <source>
        <dbReference type="Pfam" id="PF23406"/>
    </source>
</evidence>
<feature type="compositionally biased region" description="Basic and acidic residues" evidence="16">
    <location>
        <begin position="312"/>
        <end position="337"/>
    </location>
</feature>
<evidence type="ECO:0000313" key="19">
    <source>
        <dbReference type="EMBL" id="TRY64624.1"/>
    </source>
</evidence>
<name>A0A553NGP5_9TELE</name>